<dbReference type="NCBIfam" id="TIGR01549">
    <property type="entry name" value="HAD-SF-IA-v1"/>
    <property type="match status" value="1"/>
</dbReference>
<accession>A0A3S9V2U2</accession>
<dbReference type="InterPro" id="IPR006439">
    <property type="entry name" value="HAD-SF_hydro_IA"/>
</dbReference>
<dbReference type="PANTHER" id="PTHR43434:SF22">
    <property type="entry name" value="PHOSPHOGLYCOLATE PHOSPHATASE"/>
    <property type="match status" value="1"/>
</dbReference>
<dbReference type="GO" id="GO:0008967">
    <property type="term" value="F:phosphoglycolate phosphatase activity"/>
    <property type="evidence" value="ECO:0007669"/>
    <property type="project" value="TreeGrafter"/>
</dbReference>
<name>A0A3S9V2U2_9BACL</name>
<proteinExistence type="predicted"/>
<dbReference type="AlphaFoldDB" id="A0A3S9V2U2"/>
<dbReference type="SFLD" id="SFLDG01129">
    <property type="entry name" value="C1.5:_HAD__Beta-PGM__Phosphata"/>
    <property type="match status" value="1"/>
</dbReference>
<dbReference type="SFLD" id="SFLDS00003">
    <property type="entry name" value="Haloacid_Dehalogenase"/>
    <property type="match status" value="1"/>
</dbReference>
<evidence type="ECO:0000313" key="1">
    <source>
        <dbReference type="EMBL" id="AZS16932.1"/>
    </source>
</evidence>
<dbReference type="RefSeq" id="WP_127002027.1">
    <property type="nucleotide sequence ID" value="NZ_CP034346.1"/>
</dbReference>
<evidence type="ECO:0000313" key="2">
    <source>
        <dbReference type="Proteomes" id="UP000270678"/>
    </source>
</evidence>
<sequence length="254" mass="28079">MPKVTVHGQEVPCRGILFDKDGTLLDFMPMWGVWATVLIGLLDDHLITLGKEPIDHRKESLGLFSDQTGKITGYDKAGPIAMGTEEEVTALLAWHLYTAGIPWNEATVLVRRYNKSAMQKLEQDRRAVPLPGLTRFLQDCHKSGMKLAVVTSDTVKETKKHLDWMDLSHYFPVIVGRDRVSKGKPNPEMALLATQEMGLVPQQCIVIGDSNGDMVMGKQAGALCTIGIAPDGDGHQYLLDADMIIRGYHELSVQ</sequence>
<dbReference type="Gene3D" id="3.40.50.1000">
    <property type="entry name" value="HAD superfamily/HAD-like"/>
    <property type="match status" value="1"/>
</dbReference>
<keyword evidence="2" id="KW-1185">Reference proteome</keyword>
<dbReference type="Gene3D" id="1.10.150.240">
    <property type="entry name" value="Putative phosphatase, domain 2"/>
    <property type="match status" value="1"/>
</dbReference>
<dbReference type="KEGG" id="plut:EI981_22360"/>
<dbReference type="InterPro" id="IPR036412">
    <property type="entry name" value="HAD-like_sf"/>
</dbReference>
<dbReference type="PANTHER" id="PTHR43434">
    <property type="entry name" value="PHOSPHOGLYCOLATE PHOSPHATASE"/>
    <property type="match status" value="1"/>
</dbReference>
<organism evidence="1 2">
    <name type="scientific">Paenibacillus lutimineralis</name>
    <dbReference type="NCBI Taxonomy" id="2707005"/>
    <lineage>
        <taxon>Bacteria</taxon>
        <taxon>Bacillati</taxon>
        <taxon>Bacillota</taxon>
        <taxon>Bacilli</taxon>
        <taxon>Bacillales</taxon>
        <taxon>Paenibacillaceae</taxon>
        <taxon>Paenibacillus</taxon>
    </lineage>
</organism>
<dbReference type="NCBIfam" id="TIGR01509">
    <property type="entry name" value="HAD-SF-IA-v3"/>
    <property type="match status" value="1"/>
</dbReference>
<dbReference type="CDD" id="cd07505">
    <property type="entry name" value="HAD_BPGM-like"/>
    <property type="match status" value="1"/>
</dbReference>
<dbReference type="InterPro" id="IPR023214">
    <property type="entry name" value="HAD_sf"/>
</dbReference>
<dbReference type="GO" id="GO:0006281">
    <property type="term" value="P:DNA repair"/>
    <property type="evidence" value="ECO:0007669"/>
    <property type="project" value="TreeGrafter"/>
</dbReference>
<dbReference type="OrthoDB" id="9797743at2"/>
<dbReference type="PRINTS" id="PR00413">
    <property type="entry name" value="HADHALOGNASE"/>
</dbReference>
<dbReference type="InterPro" id="IPR023198">
    <property type="entry name" value="PGP-like_dom2"/>
</dbReference>
<dbReference type="Pfam" id="PF00702">
    <property type="entry name" value="Hydrolase"/>
    <property type="match status" value="1"/>
</dbReference>
<gene>
    <name evidence="1" type="ORF">EI981_22360</name>
</gene>
<dbReference type="EMBL" id="CP034346">
    <property type="protein sequence ID" value="AZS16932.1"/>
    <property type="molecule type" value="Genomic_DNA"/>
</dbReference>
<protein>
    <submittedName>
        <fullName evidence="1">HAD family hydrolase</fullName>
    </submittedName>
</protein>
<reference evidence="2" key="1">
    <citation type="submission" date="2018-12" db="EMBL/GenBank/DDBJ databases">
        <title>Complete genome sequence of Paenibacillus sp. MBLB1234.</title>
        <authorList>
            <person name="Nam Y.-D."/>
            <person name="Kang J."/>
            <person name="Chung W.-H."/>
            <person name="Park Y.S."/>
        </authorList>
    </citation>
    <scope>NUCLEOTIDE SEQUENCE [LARGE SCALE GENOMIC DNA]</scope>
    <source>
        <strain evidence="2">MBLB1234</strain>
    </source>
</reference>
<dbReference type="SUPFAM" id="SSF56784">
    <property type="entry name" value="HAD-like"/>
    <property type="match status" value="1"/>
</dbReference>
<keyword evidence="1" id="KW-0378">Hydrolase</keyword>
<dbReference type="Proteomes" id="UP000270678">
    <property type="component" value="Chromosome"/>
</dbReference>
<dbReference type="InterPro" id="IPR050155">
    <property type="entry name" value="HAD-like_hydrolase_sf"/>
</dbReference>